<dbReference type="AlphaFoldDB" id="L7LVQ2"/>
<evidence type="ECO:0000313" key="3">
    <source>
        <dbReference type="EMBL" id="JAA55885.1"/>
    </source>
</evidence>
<feature type="chain" id="PRO_5003980373" description="Secreted peptide" evidence="2">
    <location>
        <begin position="18"/>
        <end position="138"/>
    </location>
</feature>
<protein>
    <recommendedName>
        <fullName evidence="4">Secreted peptide</fullName>
    </recommendedName>
</protein>
<feature type="compositionally biased region" description="Polar residues" evidence="1">
    <location>
        <begin position="94"/>
        <end position="108"/>
    </location>
</feature>
<reference evidence="3" key="1">
    <citation type="submission" date="2012-11" db="EMBL/GenBank/DDBJ databases">
        <authorList>
            <person name="Lucero-Rivera Y.E."/>
            <person name="Tovar-Ramirez D."/>
        </authorList>
    </citation>
    <scope>NUCLEOTIDE SEQUENCE</scope>
    <source>
        <tissue evidence="3">Salivary gland</tissue>
    </source>
</reference>
<dbReference type="EMBL" id="GACK01009149">
    <property type="protein sequence ID" value="JAA55885.1"/>
    <property type="molecule type" value="mRNA"/>
</dbReference>
<organism evidence="3">
    <name type="scientific">Rhipicephalus pulchellus</name>
    <name type="common">Yellow backed tick</name>
    <name type="synonym">Dermacentor pulchellus</name>
    <dbReference type="NCBI Taxonomy" id="72859"/>
    <lineage>
        <taxon>Eukaryota</taxon>
        <taxon>Metazoa</taxon>
        <taxon>Ecdysozoa</taxon>
        <taxon>Arthropoda</taxon>
        <taxon>Chelicerata</taxon>
        <taxon>Arachnida</taxon>
        <taxon>Acari</taxon>
        <taxon>Parasitiformes</taxon>
        <taxon>Ixodida</taxon>
        <taxon>Ixodoidea</taxon>
        <taxon>Ixodidae</taxon>
        <taxon>Rhipicephalinae</taxon>
        <taxon>Rhipicephalus</taxon>
        <taxon>Rhipicephalus</taxon>
    </lineage>
</organism>
<feature type="region of interest" description="Disordered" evidence="1">
    <location>
        <begin position="94"/>
        <end position="138"/>
    </location>
</feature>
<evidence type="ECO:0000256" key="2">
    <source>
        <dbReference type="SAM" id="SignalP"/>
    </source>
</evidence>
<proteinExistence type="evidence at transcript level"/>
<reference evidence="3" key="2">
    <citation type="journal article" date="2015" name="J. Proteomics">
        <title>Sexual differences in the sialomes of the zebra tick, Rhipicephalus pulchellus.</title>
        <authorList>
            <person name="Tan A.W."/>
            <person name="Francischetti I.M."/>
            <person name="Slovak M."/>
            <person name="Kini R.M."/>
            <person name="Ribeiro J.M."/>
        </authorList>
    </citation>
    <scope>NUCLEOTIDE SEQUENCE</scope>
    <source>
        <tissue evidence="3">Salivary gland</tissue>
    </source>
</reference>
<feature type="compositionally biased region" description="Low complexity" evidence="1">
    <location>
        <begin position="121"/>
        <end position="138"/>
    </location>
</feature>
<name>L7LVQ2_RHIPC</name>
<feature type="signal peptide" evidence="2">
    <location>
        <begin position="1"/>
        <end position="17"/>
    </location>
</feature>
<accession>L7LVQ2</accession>
<feature type="compositionally biased region" description="Basic and acidic residues" evidence="1">
    <location>
        <begin position="110"/>
        <end position="120"/>
    </location>
</feature>
<keyword evidence="2" id="KW-0732">Signal</keyword>
<evidence type="ECO:0008006" key="4">
    <source>
        <dbReference type="Google" id="ProtNLM"/>
    </source>
</evidence>
<sequence length="138" mass="15411">MLPAVAALSLLSSGVMKVVIRSAATREVGADEASTADALGCSLELDPAETRQSSRRQLWQHGRHRRLPSRIPRPLSCLAERLTRRNLEALISFSYSGRENDTSPNAVEQLNKRKERRDTTTRNTRARGNARENQTARC</sequence>
<evidence type="ECO:0000256" key="1">
    <source>
        <dbReference type="SAM" id="MobiDB-lite"/>
    </source>
</evidence>